<name>A0AAE1B213_9GAST</name>
<reference evidence="1" key="1">
    <citation type="journal article" date="2023" name="G3 (Bethesda)">
        <title>A reference genome for the long-term kleptoplast-retaining sea slug Elysia crispata morphotype clarki.</title>
        <authorList>
            <person name="Eastman K.E."/>
            <person name="Pendleton A.L."/>
            <person name="Shaikh M.A."/>
            <person name="Suttiyut T."/>
            <person name="Ogas R."/>
            <person name="Tomko P."/>
            <person name="Gavelis G."/>
            <person name="Widhalm J.R."/>
            <person name="Wisecaver J.H."/>
        </authorList>
    </citation>
    <scope>NUCLEOTIDE SEQUENCE</scope>
    <source>
        <strain evidence="1">ECLA1</strain>
    </source>
</reference>
<dbReference type="Gene3D" id="3.10.10.10">
    <property type="entry name" value="HIV Type 1 Reverse Transcriptase, subunit A, domain 1"/>
    <property type="match status" value="1"/>
</dbReference>
<dbReference type="InterPro" id="IPR050951">
    <property type="entry name" value="Retrovirus_Pol_polyprotein"/>
</dbReference>
<protein>
    <submittedName>
        <fullName evidence="1">Uncharacterized protein</fullName>
    </submittedName>
</protein>
<dbReference type="InterPro" id="IPR043502">
    <property type="entry name" value="DNA/RNA_pol_sf"/>
</dbReference>
<comment type="caution">
    <text evidence="1">The sequence shown here is derived from an EMBL/GenBank/DDBJ whole genome shotgun (WGS) entry which is preliminary data.</text>
</comment>
<dbReference type="Gene3D" id="3.30.70.270">
    <property type="match status" value="1"/>
</dbReference>
<evidence type="ECO:0000313" key="1">
    <source>
        <dbReference type="EMBL" id="KAK3797082.1"/>
    </source>
</evidence>
<dbReference type="EMBL" id="JAWDGP010000804">
    <property type="protein sequence ID" value="KAK3797082.1"/>
    <property type="molecule type" value="Genomic_DNA"/>
</dbReference>
<dbReference type="Proteomes" id="UP001283361">
    <property type="component" value="Unassembled WGS sequence"/>
</dbReference>
<accession>A0AAE1B213</accession>
<keyword evidence="2" id="KW-1185">Reference proteome</keyword>
<organism evidence="1 2">
    <name type="scientific">Elysia crispata</name>
    <name type="common">lettuce slug</name>
    <dbReference type="NCBI Taxonomy" id="231223"/>
    <lineage>
        <taxon>Eukaryota</taxon>
        <taxon>Metazoa</taxon>
        <taxon>Spiralia</taxon>
        <taxon>Lophotrochozoa</taxon>
        <taxon>Mollusca</taxon>
        <taxon>Gastropoda</taxon>
        <taxon>Heterobranchia</taxon>
        <taxon>Euthyneura</taxon>
        <taxon>Panpulmonata</taxon>
        <taxon>Sacoglossa</taxon>
        <taxon>Placobranchoidea</taxon>
        <taxon>Plakobranchidae</taxon>
        <taxon>Elysia</taxon>
    </lineage>
</organism>
<sequence length="330" mass="38344">MPGTSQLSIPRTLFYPKNTLLSQEHSSIPRTLVLSGNLTANWEVFTRYWTHYKIASKLKTEEPEVRKSKLTLAKCIDLARSYESSKRQAQTMHENSHSPIDDQMIKKVAMRKQHITDPYPYDQKRGRTRVHAVHSNDDEIFSVQEQDCDEAWVAGVFTGRVESQSILIINDLDVRFTLVTGAGVNTICQRFVRRNQVKIYYSEACTMEWNKSDSKRRDRLGQPLAITAKSNGDIRVCMDTQELNSILMFEHYKLPNLDDVLVEMKEARIFFKLDIKEDSRHIRYESSLLTEKTFEDAFEVVCTTARNEHGALIPNNRGQQRPIRHRRCPY</sequence>
<evidence type="ECO:0000313" key="2">
    <source>
        <dbReference type="Proteomes" id="UP001283361"/>
    </source>
</evidence>
<gene>
    <name evidence="1" type="ORF">RRG08_013923</name>
</gene>
<dbReference type="PANTHER" id="PTHR37984:SF5">
    <property type="entry name" value="PROTEIN NYNRIN-LIKE"/>
    <property type="match status" value="1"/>
</dbReference>
<proteinExistence type="predicted"/>
<dbReference type="SUPFAM" id="SSF56672">
    <property type="entry name" value="DNA/RNA polymerases"/>
    <property type="match status" value="1"/>
</dbReference>
<dbReference type="AlphaFoldDB" id="A0AAE1B213"/>
<dbReference type="InterPro" id="IPR043128">
    <property type="entry name" value="Rev_trsase/Diguanyl_cyclase"/>
</dbReference>
<dbReference type="PANTHER" id="PTHR37984">
    <property type="entry name" value="PROTEIN CBG26694"/>
    <property type="match status" value="1"/>
</dbReference>